<evidence type="ECO:0000256" key="1">
    <source>
        <dbReference type="ARBA" id="ARBA00000830"/>
    </source>
</evidence>
<dbReference type="InterPro" id="IPR041492">
    <property type="entry name" value="HAD_2"/>
</dbReference>
<organism evidence="5 6">
    <name type="scientific">Rhodovarius crocodyli</name>
    <dbReference type="NCBI Taxonomy" id="1979269"/>
    <lineage>
        <taxon>Bacteria</taxon>
        <taxon>Pseudomonadati</taxon>
        <taxon>Pseudomonadota</taxon>
        <taxon>Alphaproteobacteria</taxon>
        <taxon>Acetobacterales</taxon>
        <taxon>Roseomonadaceae</taxon>
        <taxon>Rhodovarius</taxon>
    </lineage>
</organism>
<dbReference type="Pfam" id="PF13419">
    <property type="entry name" value="HAD_2"/>
    <property type="match status" value="1"/>
</dbReference>
<dbReference type="OrthoDB" id="9782449at2"/>
<dbReference type="GO" id="GO:0006281">
    <property type="term" value="P:DNA repair"/>
    <property type="evidence" value="ECO:0007669"/>
    <property type="project" value="TreeGrafter"/>
</dbReference>
<protein>
    <recommendedName>
        <fullName evidence="4">phosphoglycolate phosphatase</fullName>
        <ecNumber evidence="4">3.1.3.18</ecNumber>
    </recommendedName>
</protein>
<comment type="caution">
    <text evidence="5">The sequence shown here is derived from an EMBL/GenBank/DDBJ whole genome shotgun (WGS) entry which is preliminary data.</text>
</comment>
<dbReference type="InterPro" id="IPR050155">
    <property type="entry name" value="HAD-like_hydrolase_sf"/>
</dbReference>
<dbReference type="PANTHER" id="PTHR43434:SF1">
    <property type="entry name" value="PHOSPHOGLYCOLATE PHOSPHATASE"/>
    <property type="match status" value="1"/>
</dbReference>
<dbReference type="NCBIfam" id="TIGR01549">
    <property type="entry name" value="HAD-SF-IA-v1"/>
    <property type="match status" value="1"/>
</dbReference>
<name>A0A437MJ80_9PROT</name>
<accession>A0A437MJ80</accession>
<reference evidence="5 6" key="1">
    <citation type="submission" date="2019-01" db="EMBL/GenBank/DDBJ databases">
        <authorList>
            <person name="Chen W.-M."/>
        </authorList>
    </citation>
    <scope>NUCLEOTIDE SEQUENCE [LARGE SCALE GENOMIC DNA]</scope>
    <source>
        <strain evidence="5 6">CCP-6</strain>
    </source>
</reference>
<evidence type="ECO:0000313" key="6">
    <source>
        <dbReference type="Proteomes" id="UP000282957"/>
    </source>
</evidence>
<dbReference type="Gene3D" id="3.40.50.1000">
    <property type="entry name" value="HAD superfamily/HAD-like"/>
    <property type="match status" value="1"/>
</dbReference>
<dbReference type="Proteomes" id="UP000282957">
    <property type="component" value="Unassembled WGS sequence"/>
</dbReference>
<dbReference type="GO" id="GO:0008967">
    <property type="term" value="F:phosphoglycolate phosphatase activity"/>
    <property type="evidence" value="ECO:0007669"/>
    <property type="project" value="UniProtKB-EC"/>
</dbReference>
<dbReference type="SFLD" id="SFLDS00003">
    <property type="entry name" value="Haloacid_Dehalogenase"/>
    <property type="match status" value="1"/>
</dbReference>
<gene>
    <name evidence="5" type="ORF">EOD42_07445</name>
</gene>
<dbReference type="InterPro" id="IPR006439">
    <property type="entry name" value="HAD-SF_hydro_IA"/>
</dbReference>
<evidence type="ECO:0000256" key="3">
    <source>
        <dbReference type="ARBA" id="ARBA00006171"/>
    </source>
</evidence>
<comment type="catalytic activity">
    <reaction evidence="1">
        <text>2-phosphoglycolate + H2O = glycolate + phosphate</text>
        <dbReference type="Rhea" id="RHEA:14369"/>
        <dbReference type="ChEBI" id="CHEBI:15377"/>
        <dbReference type="ChEBI" id="CHEBI:29805"/>
        <dbReference type="ChEBI" id="CHEBI:43474"/>
        <dbReference type="ChEBI" id="CHEBI:58033"/>
        <dbReference type="EC" id="3.1.3.18"/>
    </reaction>
</comment>
<sequence>MSGAPDLRPTAVVFDWDNTLADGWLAIQAGLNAAFRHFAMPEWTMTEVLANTRKSMRESFPTLFGERWEEARDHFMQAVRAEHLKVLRPLDGTAAMLAVARDVAPLGVVSNKQGPLLRAEIAHLGWDDFFHKALGAGDLASDKPDPAPIHAVLDACGVRPGPDAWYVGDTALDMVAARNAGVTAVLLGDASHDGGLSACNPDMHFADAKALAEYLRSVEIG</sequence>
<dbReference type="AlphaFoldDB" id="A0A437MJ80"/>
<dbReference type="EMBL" id="SACL01000002">
    <property type="protein sequence ID" value="RVT97645.1"/>
    <property type="molecule type" value="Genomic_DNA"/>
</dbReference>
<dbReference type="SUPFAM" id="SSF56784">
    <property type="entry name" value="HAD-like"/>
    <property type="match status" value="1"/>
</dbReference>
<proteinExistence type="inferred from homology"/>
<dbReference type="Gene3D" id="1.10.150.730">
    <property type="match status" value="1"/>
</dbReference>
<dbReference type="PANTHER" id="PTHR43434">
    <property type="entry name" value="PHOSPHOGLYCOLATE PHOSPHATASE"/>
    <property type="match status" value="1"/>
</dbReference>
<evidence type="ECO:0000256" key="4">
    <source>
        <dbReference type="ARBA" id="ARBA00013078"/>
    </source>
</evidence>
<dbReference type="GO" id="GO:0005829">
    <property type="term" value="C:cytosol"/>
    <property type="evidence" value="ECO:0007669"/>
    <property type="project" value="TreeGrafter"/>
</dbReference>
<evidence type="ECO:0000256" key="2">
    <source>
        <dbReference type="ARBA" id="ARBA00004818"/>
    </source>
</evidence>
<comment type="similarity">
    <text evidence="3">Belongs to the HAD-like hydrolase superfamily. CbbY/CbbZ/Gph/YieH family.</text>
</comment>
<keyword evidence="5" id="KW-0378">Hydrolase</keyword>
<dbReference type="InterPro" id="IPR023214">
    <property type="entry name" value="HAD_sf"/>
</dbReference>
<keyword evidence="6" id="KW-1185">Reference proteome</keyword>
<dbReference type="SFLD" id="SFLDG01129">
    <property type="entry name" value="C1.5:_HAD__Beta-PGM__Phosphata"/>
    <property type="match status" value="1"/>
</dbReference>
<dbReference type="InterPro" id="IPR036412">
    <property type="entry name" value="HAD-like_sf"/>
</dbReference>
<comment type="pathway">
    <text evidence="2">Organic acid metabolism; glycolate biosynthesis; glycolate from 2-phosphoglycolate: step 1/1.</text>
</comment>
<dbReference type="EC" id="3.1.3.18" evidence="4"/>
<evidence type="ECO:0000313" key="5">
    <source>
        <dbReference type="EMBL" id="RVT97645.1"/>
    </source>
</evidence>